<dbReference type="EMBL" id="AC068901">
    <property type="protein sequence ID" value="AAG50892.1"/>
    <property type="molecule type" value="Genomic_DNA"/>
</dbReference>
<feature type="transmembrane region" description="Helical" evidence="2">
    <location>
        <begin position="224"/>
        <end position="245"/>
    </location>
</feature>
<reference key="1">
    <citation type="journal article" date="2000" name="Nature">
        <title>Sequence and analysis of chromosome 1 of the plant Arabidopsis thaliana.</title>
        <authorList>
            <person name="Theologis A."/>
            <person name="Ecker J.R."/>
            <person name="Palm C.J."/>
            <person name="Federspiel N.A."/>
            <person name="Kaul S."/>
            <person name="White O."/>
            <person name="Alonso J."/>
            <person name="Altafi H."/>
            <person name="Araujo R."/>
            <person name="Bowman C.L."/>
            <person name="Brooks S.Y."/>
            <person name="Buehler E."/>
            <person name="Chan A."/>
            <person name="Chao Q."/>
            <person name="Chen H."/>
            <person name="Cheuk R.F."/>
            <person name="Chin C.W."/>
            <person name="Chung M.K."/>
            <person name="Conn L."/>
            <person name="Conway A.B."/>
            <person name="Conway A.R."/>
            <person name="Creasy T.H."/>
            <person name="Dewar K."/>
            <person name="Dunn P."/>
            <person name="Etgu P."/>
            <person name="Feldblyum T.V."/>
            <person name="Feng J."/>
            <person name="Fong B."/>
            <person name="Fujii C.Y."/>
            <person name="Gill J.E."/>
            <person name="Goldsmith A.D."/>
            <person name="Haas B."/>
            <person name="Hansen N.F."/>
            <person name="Hughes B."/>
            <person name="Huizar L."/>
            <person name="Hunter J.L."/>
            <person name="Jenkins J."/>
            <person name="Johnson-Hopson C."/>
            <person name="Khan S."/>
            <person name="Khaykin E."/>
            <person name="Kim C.J."/>
            <person name="Koo H.L."/>
            <person name="Kremenetskaia I."/>
            <person name="Kurtz D.B."/>
            <person name="Kwan A."/>
            <person name="Lam B."/>
            <person name="Langin-Hooper S."/>
            <person name="Lee A."/>
            <person name="Lee J.M."/>
            <person name="Lenz C.A."/>
            <person name="Li J.H."/>
            <person name="Li Y."/>
            <person name="Lin X."/>
            <person name="Liu S.X."/>
            <person name="Liu Z.A."/>
            <person name="Luros J.S."/>
            <person name="Maiti R."/>
            <person name="Marziali A."/>
            <person name="Militscher J."/>
            <person name="Miranda M."/>
            <person name="Nguyen M."/>
            <person name="Nierman W.C."/>
            <person name="Osborne B.I."/>
            <person name="Pai G."/>
            <person name="Peterson J."/>
            <person name="Pham P.K."/>
            <person name="Rizzo M."/>
            <person name="Rooney T."/>
            <person name="Rowley D."/>
            <person name="Sakano H."/>
            <person name="Salzberg S.L."/>
            <person name="Schwartz J.R."/>
            <person name="Shinn P."/>
            <person name="Southwick A.M."/>
            <person name="Sun H."/>
            <person name="Tallon L.J."/>
            <person name="Tambunga G."/>
            <person name="Toriumi M.J."/>
            <person name="Town C.D."/>
            <person name="Utterback T."/>
            <person name="Van Aken S."/>
            <person name="Vaysberg M."/>
            <person name="Vysotskaia V.S."/>
            <person name="Walker M."/>
            <person name="Wu D."/>
            <person name="Yu G."/>
            <person name="Fraser C.M."/>
            <person name="Venter J.C."/>
            <person name="Davis R.W."/>
        </authorList>
    </citation>
    <scope>NUCLEOTIDE SEQUENCE [LARGE SCALE GENOMIC DNA]</scope>
    <source>
        <strain>cv. Columbia</strain>
    </source>
</reference>
<dbReference type="AlphaFoldDB" id="Q9C7M7"/>
<accession>Q9C7M7</accession>
<feature type="region of interest" description="Disordered" evidence="1">
    <location>
        <begin position="59"/>
        <end position="80"/>
    </location>
</feature>
<protein>
    <submittedName>
        <fullName evidence="3">Uncharacterized protein F1O3.4</fullName>
    </submittedName>
</protein>
<proteinExistence type="predicted"/>
<reference evidence="3" key="2">
    <citation type="submission" date="2000-05" db="EMBL/GenBank/DDBJ databases">
        <title>Arabidopsis thaliana chromosome 1 BAC F1O3 genomic sequence.</title>
        <authorList>
            <person name="Lin X."/>
            <person name="Kaul S."/>
            <person name="Town C.D."/>
            <person name="Benito M."/>
            <person name="Creasy T.H."/>
            <person name="Haas B.J."/>
            <person name="Wu D."/>
            <person name="Maiti R."/>
            <person name="Ronning C.M."/>
            <person name="Koo H."/>
            <person name="Fujii C.Y."/>
            <person name="Utterback T.R."/>
            <person name="Barnstead M.E."/>
            <person name="Bowman C.L."/>
            <person name="White O."/>
            <person name="Nierman W.C."/>
            <person name="Fraser C.M."/>
        </authorList>
    </citation>
    <scope>NUCLEOTIDE SEQUENCE</scope>
</reference>
<evidence type="ECO:0000256" key="2">
    <source>
        <dbReference type="SAM" id="Phobius"/>
    </source>
</evidence>
<evidence type="ECO:0000256" key="1">
    <source>
        <dbReference type="SAM" id="MobiDB-lite"/>
    </source>
</evidence>
<keyword evidence="2" id="KW-1133">Transmembrane helix</keyword>
<organism evidence="3">
    <name type="scientific">Arabidopsis thaliana</name>
    <name type="common">Mouse-ear cress</name>
    <dbReference type="NCBI Taxonomy" id="3702"/>
    <lineage>
        <taxon>Eukaryota</taxon>
        <taxon>Viridiplantae</taxon>
        <taxon>Streptophyta</taxon>
        <taxon>Embryophyta</taxon>
        <taxon>Tracheophyta</taxon>
        <taxon>Spermatophyta</taxon>
        <taxon>Magnoliopsida</taxon>
        <taxon>eudicotyledons</taxon>
        <taxon>Gunneridae</taxon>
        <taxon>Pentapetalae</taxon>
        <taxon>rosids</taxon>
        <taxon>malvids</taxon>
        <taxon>Brassicales</taxon>
        <taxon>Brassicaceae</taxon>
        <taxon>Camelineae</taxon>
        <taxon>Arabidopsis</taxon>
    </lineage>
</organism>
<keyword evidence="2" id="KW-0472">Membrane</keyword>
<sequence length="246" mass="26762">MRMLPPGPTVRWSVEDGEGRQRIGQTDRRTGRMGQADRLTEPVGQTDRRMGWIEKSVRGSTRISASEHTQGSPMDAILPIKGESTKNGVTRRITNGKVHGGNRWTKRMLDPRANLRPTEERFHGLAYDDPVDADPWGLVHQFTTDDESLNEWSKAINGLRNQIRILAKVALDKGDEIGLVPSGMVAASMVHAGVVPIGMVLVAAGVVHVGMVLVATALPILRSAYAIVVLFVPSCILSVVLSYLAA</sequence>
<dbReference type="PIR" id="A86488">
    <property type="entry name" value="A86488"/>
</dbReference>
<reference evidence="3" key="3">
    <citation type="submission" date="2001-01" db="EMBL/GenBank/DDBJ databases">
        <authorList>
            <person name="Town C.D."/>
            <person name="Kaul S."/>
        </authorList>
    </citation>
    <scope>NUCLEOTIDE SEQUENCE</scope>
</reference>
<feature type="compositionally biased region" description="Basic and acidic residues" evidence="1">
    <location>
        <begin position="13"/>
        <end position="30"/>
    </location>
</feature>
<name>Q9C7M7_ARATH</name>
<feature type="region of interest" description="Disordered" evidence="1">
    <location>
        <begin position="1"/>
        <end position="44"/>
    </location>
</feature>
<keyword evidence="2" id="KW-0812">Transmembrane</keyword>
<feature type="compositionally biased region" description="Polar residues" evidence="1">
    <location>
        <begin position="59"/>
        <end position="72"/>
    </location>
</feature>
<evidence type="ECO:0000313" key="3">
    <source>
        <dbReference type="EMBL" id="AAG50892.1"/>
    </source>
</evidence>
<gene>
    <name evidence="3" type="primary">F1O3.4</name>
</gene>
<feature type="transmembrane region" description="Helical" evidence="2">
    <location>
        <begin position="194"/>
        <end position="218"/>
    </location>
</feature>